<name>A0ABU4PNW8_9SPHN</name>
<proteinExistence type="predicted"/>
<keyword evidence="2" id="KW-1185">Reference proteome</keyword>
<reference evidence="1 2" key="1">
    <citation type="submission" date="2023-11" db="EMBL/GenBank/DDBJ databases">
        <title>MicrobeMod: A computational toolkit for identifying prokaryotic methylation and restriction-modification with nanopore sequencing.</title>
        <authorList>
            <person name="Crits-Christoph A."/>
            <person name="Kang S.C."/>
            <person name="Lee H."/>
            <person name="Ostrov N."/>
        </authorList>
    </citation>
    <scope>NUCLEOTIDE SEQUENCE [LARGE SCALE GENOMIC DNA]</scope>
    <source>
        <strain evidence="1 2">ATCC 14820</strain>
    </source>
</reference>
<evidence type="ECO:0000313" key="1">
    <source>
        <dbReference type="EMBL" id="MDX5984862.1"/>
    </source>
</evidence>
<organism evidence="1 2">
    <name type="scientific">Sphingomonas echinoides</name>
    <dbReference type="NCBI Taxonomy" id="59803"/>
    <lineage>
        <taxon>Bacteria</taxon>
        <taxon>Pseudomonadati</taxon>
        <taxon>Pseudomonadota</taxon>
        <taxon>Alphaproteobacteria</taxon>
        <taxon>Sphingomonadales</taxon>
        <taxon>Sphingomonadaceae</taxon>
        <taxon>Sphingomonas</taxon>
    </lineage>
</organism>
<dbReference type="Proteomes" id="UP001279660">
    <property type="component" value="Unassembled WGS sequence"/>
</dbReference>
<comment type="caution">
    <text evidence="1">The sequence shown here is derived from an EMBL/GenBank/DDBJ whole genome shotgun (WGS) entry which is preliminary data.</text>
</comment>
<evidence type="ECO:0008006" key="3">
    <source>
        <dbReference type="Google" id="ProtNLM"/>
    </source>
</evidence>
<evidence type="ECO:0000313" key="2">
    <source>
        <dbReference type="Proteomes" id="UP001279660"/>
    </source>
</evidence>
<protein>
    <recommendedName>
        <fullName evidence="3">DUF937 domain-containing protein</fullName>
    </recommendedName>
</protein>
<gene>
    <name evidence="1" type="ORF">SIL82_11365</name>
</gene>
<sequence>MGLLDGLLAQVTENVDVKNLAAKVGLSPEQVESAITALGQAHAAPTDTATTAAETTGLPVDVLQQIIGHIGGEGALAQFATLLEGPMGSAGKGALGELEGLAANFFGKK</sequence>
<accession>A0ABU4PNW8</accession>
<dbReference type="EMBL" id="JAWXXV010000001">
    <property type="protein sequence ID" value="MDX5984862.1"/>
    <property type="molecule type" value="Genomic_DNA"/>
</dbReference>
<dbReference type="RefSeq" id="WP_010402791.1">
    <property type="nucleotide sequence ID" value="NZ_JAWXXV010000001.1"/>
</dbReference>